<dbReference type="CDD" id="cd00146">
    <property type="entry name" value="PKD"/>
    <property type="match status" value="2"/>
</dbReference>
<evidence type="ECO:0000313" key="5">
    <source>
        <dbReference type="EMBL" id="MBP2319893.1"/>
    </source>
</evidence>
<name>A0ABS4T603_9PSEU</name>
<gene>
    <name evidence="5" type="ORF">JOF56_000278</name>
</gene>
<dbReference type="Gene3D" id="3.40.50.880">
    <property type="match status" value="1"/>
</dbReference>
<feature type="domain" description="CBM6" evidence="4">
    <location>
        <begin position="921"/>
        <end position="1054"/>
    </location>
</feature>
<organism evidence="5 6">
    <name type="scientific">Kibdelosporangium banguiense</name>
    <dbReference type="NCBI Taxonomy" id="1365924"/>
    <lineage>
        <taxon>Bacteria</taxon>
        <taxon>Bacillati</taxon>
        <taxon>Actinomycetota</taxon>
        <taxon>Actinomycetes</taxon>
        <taxon>Pseudonocardiales</taxon>
        <taxon>Pseudonocardiaceae</taxon>
        <taxon>Kibdelosporangium</taxon>
    </lineage>
</organism>
<protein>
    <submittedName>
        <fullName evidence="5">Glucose/arabinose dehydrogenase/PKD repeat protein/type 1 glutamine amidotransferase</fullName>
    </submittedName>
</protein>
<dbReference type="InterPro" id="IPR013783">
    <property type="entry name" value="Ig-like_fold"/>
</dbReference>
<dbReference type="EMBL" id="JAGINW010000001">
    <property type="protein sequence ID" value="MBP2319893.1"/>
    <property type="molecule type" value="Genomic_DNA"/>
</dbReference>
<dbReference type="PROSITE" id="PS50093">
    <property type="entry name" value="PKD"/>
    <property type="match status" value="2"/>
</dbReference>
<feature type="chain" id="PRO_5047251521" evidence="2">
    <location>
        <begin position="26"/>
        <end position="1148"/>
    </location>
</feature>
<sequence>MSTAARLRALLVAVLLLVGAFGVPAAAAAPRFSVLVFSKTTNFRHESIEAGNAAIKKLGEQNNFAVEATEDAAAFTDTNLARFAAIIFNNTNSTPQSGDLLNAEQRAAFQRYIQRGGGWTGIHAATASERDWKWFEGLAGAIFDFHPVIQPGRVKVLDHAHPSTQALPDLWELEGEEWYNWKINPTGKVHTLAQIKLRDGIEGLNQGVDHPVTWCQNYDGGRSWYTTIGHGIPRYSDPAYLKHILGGIEWSAGAKQGDCSATKDNMFQKVPLITEGLADPFELAVAPDRRVFYIQRTGALKILDQRTLKISTALDFAYTPQMTSQSDGLLGLALDNNFAQNNWIYLLYSDKVEKRQNLSRFTVVGDKVDMASEKRLLEVPTFRDEFRANSHMGGSIQFDKHGNLYIATGDNTDPFNSDGYAPIDERPGRRALDAQGTAGNTNDFRGKVLRITPQPNGTYTIPPGNLFPPGTEKTKPEIYVMGMRNPFRITVDPATDALMVADYGPDARSANPNRGPEGTVEFARIPKASNQGWPYCIGNNTPFNDYDFATGTSGPKFDCANLVNDSPNNTGLRNLPKADPPTIWYAYSASAEFPELGTGGGGPMSGPVYSYDPANPLVTKFPEYYDGKWFGFELTRGYFKAFSLQRQDQAFNNPRFPAVRQGDLQSINKVFTNTSWTQAFSAHMGPDGSMYVIDFGSGSGTGRGGTNDGSGIYRIDYVANGRRPIAKLRTDVDSGRYPLTVKFSSAGSAGGDGEPIDYSWDFDGNGTIDSTEANPTHTYETPGQFDARLSVKSRKNNLDGIAATVITAGNTRPEVKIVTPQNGGFFEWGDTIPFEIRVTDREDGRIDCTKVVVQSQLGHDAHLHPMDNVTGCRGEFKTDQGASHGPGQNLYVGMAVQYADGGGARSVPSLTGSARLVLEPKRKEAEHYEEIGGAQGGPVVISNTGASAGKRLGEIEHGDWVAYDPVNLTKINSVTVGAASGGLGGKIEFRADSPTGQLLGSVTIPDTGGFGNVISPTVPLANPGRTVKLYAVFTNPAWSPDKADLLSLDWLQFNGEGMTKPGTSAGIVITATPATGTAPLNVSLSSAVTPPPGRTITGYSWDFGDNTAAGTGASVTHQYARKGVYTARLTTTDSAGVHSTNTVSITAD</sequence>
<dbReference type="CDD" id="cd04084">
    <property type="entry name" value="CBM6_xylanase-like"/>
    <property type="match status" value="1"/>
</dbReference>
<dbReference type="Pfam" id="PF06283">
    <property type="entry name" value="ThuA"/>
    <property type="match status" value="1"/>
</dbReference>
<dbReference type="Gene3D" id="2.120.10.30">
    <property type="entry name" value="TolB, C-terminal domain"/>
    <property type="match status" value="1"/>
</dbReference>
<feature type="signal peptide" evidence="2">
    <location>
        <begin position="1"/>
        <end position="25"/>
    </location>
</feature>
<dbReference type="PROSITE" id="PS51175">
    <property type="entry name" value="CBM6"/>
    <property type="match status" value="1"/>
</dbReference>
<dbReference type="Pfam" id="PF03422">
    <property type="entry name" value="CBM_6"/>
    <property type="match status" value="1"/>
</dbReference>
<dbReference type="InterPro" id="IPR008979">
    <property type="entry name" value="Galactose-bd-like_sf"/>
</dbReference>
<evidence type="ECO:0000259" key="3">
    <source>
        <dbReference type="PROSITE" id="PS50093"/>
    </source>
</evidence>
<dbReference type="InterPro" id="IPR012938">
    <property type="entry name" value="Glc/Sorbosone_DH"/>
</dbReference>
<dbReference type="InterPro" id="IPR022409">
    <property type="entry name" value="PKD/Chitinase_dom"/>
</dbReference>
<feature type="domain" description="PKD" evidence="3">
    <location>
        <begin position="1065"/>
        <end position="1148"/>
    </location>
</feature>
<evidence type="ECO:0000256" key="1">
    <source>
        <dbReference type="ARBA" id="ARBA00022729"/>
    </source>
</evidence>
<keyword evidence="6" id="KW-1185">Reference proteome</keyword>
<evidence type="ECO:0000313" key="6">
    <source>
        <dbReference type="Proteomes" id="UP001519332"/>
    </source>
</evidence>
<evidence type="ECO:0000259" key="4">
    <source>
        <dbReference type="PROSITE" id="PS51175"/>
    </source>
</evidence>
<dbReference type="Pfam" id="PF18911">
    <property type="entry name" value="PKD_4"/>
    <property type="match status" value="2"/>
</dbReference>
<dbReference type="PANTHER" id="PTHR40469">
    <property type="entry name" value="SECRETED GLYCOSYL HYDROLASE"/>
    <property type="match status" value="1"/>
</dbReference>
<dbReference type="Proteomes" id="UP001519332">
    <property type="component" value="Unassembled WGS sequence"/>
</dbReference>
<dbReference type="InterPro" id="IPR011041">
    <property type="entry name" value="Quinoprot_gluc/sorb_DH_b-prop"/>
</dbReference>
<dbReference type="InterPro" id="IPR000601">
    <property type="entry name" value="PKD_dom"/>
</dbReference>
<dbReference type="Gene3D" id="2.60.120.260">
    <property type="entry name" value="Galactose-binding domain-like"/>
    <property type="match status" value="1"/>
</dbReference>
<dbReference type="PANTHER" id="PTHR40469:SF2">
    <property type="entry name" value="GALACTOSE-BINDING DOMAIN-LIKE SUPERFAMILY PROTEIN"/>
    <property type="match status" value="1"/>
</dbReference>
<dbReference type="SUPFAM" id="SSF50952">
    <property type="entry name" value="Soluble quinoprotein glucose dehydrogenase"/>
    <property type="match status" value="1"/>
</dbReference>
<dbReference type="SUPFAM" id="SSF49299">
    <property type="entry name" value="PKD domain"/>
    <property type="match status" value="2"/>
</dbReference>
<dbReference type="InterPro" id="IPR011042">
    <property type="entry name" value="6-blade_b-propeller_TolB-like"/>
</dbReference>
<dbReference type="SUPFAM" id="SSF52317">
    <property type="entry name" value="Class I glutamine amidotransferase-like"/>
    <property type="match status" value="1"/>
</dbReference>
<dbReference type="InterPro" id="IPR029062">
    <property type="entry name" value="Class_I_gatase-like"/>
</dbReference>
<dbReference type="Pfam" id="PF07995">
    <property type="entry name" value="GSDH"/>
    <property type="match status" value="1"/>
</dbReference>
<keyword evidence="1 2" id="KW-0732">Signal</keyword>
<reference evidence="5 6" key="1">
    <citation type="submission" date="2021-03" db="EMBL/GenBank/DDBJ databases">
        <title>Sequencing the genomes of 1000 actinobacteria strains.</title>
        <authorList>
            <person name="Klenk H.-P."/>
        </authorList>
    </citation>
    <scope>NUCLEOTIDE SEQUENCE [LARGE SCALE GENOMIC DNA]</scope>
    <source>
        <strain evidence="5 6">DSM 46670</strain>
    </source>
</reference>
<dbReference type="RefSeq" id="WP_209633591.1">
    <property type="nucleotide sequence ID" value="NZ_JAGINW010000001.1"/>
</dbReference>
<proteinExistence type="predicted"/>
<dbReference type="Gene3D" id="2.60.40.10">
    <property type="entry name" value="Immunoglobulins"/>
    <property type="match status" value="2"/>
</dbReference>
<dbReference type="InterPro" id="IPR035986">
    <property type="entry name" value="PKD_dom_sf"/>
</dbReference>
<dbReference type="InterPro" id="IPR029010">
    <property type="entry name" value="ThuA-like"/>
</dbReference>
<dbReference type="SUPFAM" id="SSF49785">
    <property type="entry name" value="Galactose-binding domain-like"/>
    <property type="match status" value="1"/>
</dbReference>
<dbReference type="SMART" id="SM00089">
    <property type="entry name" value="PKD"/>
    <property type="match status" value="2"/>
</dbReference>
<comment type="caution">
    <text evidence="5">The sequence shown here is derived from an EMBL/GenBank/DDBJ whole genome shotgun (WGS) entry which is preliminary data.</text>
</comment>
<dbReference type="InterPro" id="IPR006584">
    <property type="entry name" value="Cellulose-bd_IV"/>
</dbReference>
<keyword evidence="5" id="KW-0315">Glutamine amidotransferase</keyword>
<dbReference type="SMART" id="SM00606">
    <property type="entry name" value="CBD_IV"/>
    <property type="match status" value="1"/>
</dbReference>
<evidence type="ECO:0000256" key="2">
    <source>
        <dbReference type="SAM" id="SignalP"/>
    </source>
</evidence>
<dbReference type="InterPro" id="IPR005084">
    <property type="entry name" value="CBM6"/>
</dbReference>
<accession>A0ABS4T603</accession>
<feature type="domain" description="PKD" evidence="3">
    <location>
        <begin position="753"/>
        <end position="791"/>
    </location>
</feature>